<dbReference type="Gene3D" id="6.10.250.290">
    <property type="match status" value="1"/>
</dbReference>
<dbReference type="GO" id="GO:0006412">
    <property type="term" value="P:translation"/>
    <property type="evidence" value="ECO:0007669"/>
    <property type="project" value="UniProtKB-UniRule"/>
</dbReference>
<dbReference type="NCBIfam" id="NF000955">
    <property type="entry name" value="PRK00099.1-1"/>
    <property type="match status" value="1"/>
</dbReference>
<dbReference type="SUPFAM" id="SSF160369">
    <property type="entry name" value="Ribosomal protein L10-like"/>
    <property type="match status" value="1"/>
</dbReference>
<evidence type="ECO:0000256" key="2">
    <source>
        <dbReference type="ARBA" id="ARBA00022980"/>
    </source>
</evidence>
<dbReference type="AlphaFoldDB" id="A0A7V0T5A7"/>
<evidence type="ECO:0000256" key="4">
    <source>
        <dbReference type="ARBA" id="ARBA00035202"/>
    </source>
</evidence>
<gene>
    <name evidence="5" type="primary">rplJ</name>
    <name evidence="6" type="ORF">ENN51_04165</name>
</gene>
<dbReference type="Proteomes" id="UP000885672">
    <property type="component" value="Unassembled WGS sequence"/>
</dbReference>
<keyword evidence="5" id="KW-0694">RNA-binding</keyword>
<dbReference type="PANTHER" id="PTHR11560">
    <property type="entry name" value="39S RIBOSOMAL PROTEIN L10, MITOCHONDRIAL"/>
    <property type="match status" value="1"/>
</dbReference>
<dbReference type="InterPro" id="IPR001790">
    <property type="entry name" value="Ribosomal_uL10"/>
</dbReference>
<keyword evidence="5" id="KW-0699">rRNA-binding</keyword>
<evidence type="ECO:0000256" key="1">
    <source>
        <dbReference type="ARBA" id="ARBA00008889"/>
    </source>
</evidence>
<dbReference type="Pfam" id="PF00466">
    <property type="entry name" value="Ribosomal_L10"/>
    <property type="match status" value="1"/>
</dbReference>
<proteinExistence type="inferred from homology"/>
<reference evidence="6" key="1">
    <citation type="journal article" date="2020" name="mSystems">
        <title>Genome- and Community-Level Interaction Insights into Carbon Utilization and Element Cycling Functions of Hydrothermarchaeota in Hydrothermal Sediment.</title>
        <authorList>
            <person name="Zhou Z."/>
            <person name="Liu Y."/>
            <person name="Xu W."/>
            <person name="Pan J."/>
            <person name="Luo Z.H."/>
            <person name="Li M."/>
        </authorList>
    </citation>
    <scope>NUCLEOTIDE SEQUENCE [LARGE SCALE GENOMIC DNA]</scope>
    <source>
        <strain evidence="6">SpSt-1182</strain>
    </source>
</reference>
<accession>A0A7V0T5A7</accession>
<dbReference type="GO" id="GO:0005840">
    <property type="term" value="C:ribosome"/>
    <property type="evidence" value="ECO:0007669"/>
    <property type="project" value="UniProtKB-KW"/>
</dbReference>
<dbReference type="GO" id="GO:0070180">
    <property type="term" value="F:large ribosomal subunit rRNA binding"/>
    <property type="evidence" value="ECO:0007669"/>
    <property type="project" value="UniProtKB-UniRule"/>
</dbReference>
<dbReference type="GO" id="GO:1990904">
    <property type="term" value="C:ribonucleoprotein complex"/>
    <property type="evidence" value="ECO:0007669"/>
    <property type="project" value="UniProtKB-KW"/>
</dbReference>
<dbReference type="CDD" id="cd05797">
    <property type="entry name" value="Ribosomal_L10"/>
    <property type="match status" value="1"/>
</dbReference>
<dbReference type="Gene3D" id="3.30.70.1730">
    <property type="match status" value="1"/>
</dbReference>
<keyword evidence="3 5" id="KW-0687">Ribonucleoprotein</keyword>
<dbReference type="EMBL" id="DSBX01000157">
    <property type="protein sequence ID" value="HDQ99464.1"/>
    <property type="molecule type" value="Genomic_DNA"/>
</dbReference>
<comment type="subunit">
    <text evidence="5">Part of the ribosomal stalk of the 50S ribosomal subunit. The N-terminus interacts with L11 and the large rRNA to form the base of the stalk. The C-terminus forms an elongated spine to which L12 dimers bind in a sequential fashion forming a multimeric L10(L12)X complex.</text>
</comment>
<name>A0A7V0T5A7_UNCW3</name>
<dbReference type="InterPro" id="IPR047865">
    <property type="entry name" value="Ribosomal_uL10_bac_type"/>
</dbReference>
<dbReference type="HAMAP" id="MF_00362">
    <property type="entry name" value="Ribosomal_uL10"/>
    <property type="match status" value="1"/>
</dbReference>
<comment type="function">
    <text evidence="5">Forms part of the ribosomal stalk, playing a central role in the interaction of the ribosome with GTP-bound translation factors.</text>
</comment>
<evidence type="ECO:0000256" key="3">
    <source>
        <dbReference type="ARBA" id="ARBA00023274"/>
    </source>
</evidence>
<dbReference type="InterPro" id="IPR022973">
    <property type="entry name" value="Ribosomal_uL10_bac"/>
</dbReference>
<comment type="caution">
    <text evidence="6">The sequence shown here is derived from an EMBL/GenBank/DDBJ whole genome shotgun (WGS) entry which is preliminary data.</text>
</comment>
<evidence type="ECO:0000256" key="5">
    <source>
        <dbReference type="HAMAP-Rule" id="MF_00362"/>
    </source>
</evidence>
<comment type="similarity">
    <text evidence="1 5">Belongs to the universal ribosomal protein uL10 family.</text>
</comment>
<evidence type="ECO:0000313" key="6">
    <source>
        <dbReference type="EMBL" id="HDQ99464.1"/>
    </source>
</evidence>
<sequence length="178" mass="19614">MPSAKKEKEVAALTELVRGATGYYFLDFTGVAANDFNMARRQLRTAGASIRVVKNRLAFRALVESGIGEEVAEYLKGPTSVVVVREDAIVPARVLKEIARKLTALKVKGAYVEETFFDADRFDFLASLPTKDDLRGQLVGVLSAPIWELANSLEGLLNEFAYVLDQLGERRSEAQTES</sequence>
<dbReference type="InterPro" id="IPR043141">
    <property type="entry name" value="Ribosomal_uL10-like_sf"/>
</dbReference>
<keyword evidence="2 5" id="KW-0689">Ribosomal protein</keyword>
<protein>
    <recommendedName>
        <fullName evidence="4 5">Large ribosomal subunit protein uL10</fullName>
    </recommendedName>
</protein>
<organism evidence="6">
    <name type="scientific">candidate division WOR-3 bacterium</name>
    <dbReference type="NCBI Taxonomy" id="2052148"/>
    <lineage>
        <taxon>Bacteria</taxon>
        <taxon>Bacteria division WOR-3</taxon>
    </lineage>
</organism>